<evidence type="ECO:0000256" key="2">
    <source>
        <dbReference type="SAM" id="SignalP"/>
    </source>
</evidence>
<evidence type="ECO:0000313" key="3">
    <source>
        <dbReference type="EMBL" id="KGO91290.1"/>
    </source>
</evidence>
<dbReference type="OrthoDB" id="1247931at2"/>
<feature type="signal peptide" evidence="2">
    <location>
        <begin position="1"/>
        <end position="18"/>
    </location>
</feature>
<dbReference type="RefSeq" id="WP_026990008.1">
    <property type="nucleotide sequence ID" value="NZ_AUGP01000007.1"/>
</dbReference>
<evidence type="ECO:0000256" key="1">
    <source>
        <dbReference type="ARBA" id="ARBA00022729"/>
    </source>
</evidence>
<dbReference type="AlphaFoldDB" id="A0A0A2MST5"/>
<dbReference type="InterPro" id="IPR026444">
    <property type="entry name" value="Secre_tail"/>
</dbReference>
<gene>
    <name evidence="3" type="ORF">Q766_18610</name>
</gene>
<keyword evidence="4" id="KW-1185">Reference proteome</keyword>
<evidence type="ECO:0008006" key="5">
    <source>
        <dbReference type="Google" id="ProtNLM"/>
    </source>
</evidence>
<evidence type="ECO:0000313" key="4">
    <source>
        <dbReference type="Proteomes" id="UP000030111"/>
    </source>
</evidence>
<dbReference type="NCBIfam" id="TIGR04183">
    <property type="entry name" value="Por_Secre_tail"/>
    <property type="match status" value="1"/>
</dbReference>
<keyword evidence="1 2" id="KW-0732">Signal</keyword>
<name>A0A0A2MST5_9FLAO</name>
<protein>
    <recommendedName>
        <fullName evidence="5">Secretion system C-terminal sorting domain-containing protein</fullName>
    </recommendedName>
</protein>
<dbReference type="Proteomes" id="UP000030111">
    <property type="component" value="Unassembled WGS sequence"/>
</dbReference>
<dbReference type="EMBL" id="JRLY01000021">
    <property type="protein sequence ID" value="KGO91290.1"/>
    <property type="molecule type" value="Genomic_DNA"/>
</dbReference>
<dbReference type="STRING" id="1121898.GCA_000422725_03996"/>
<proteinExistence type="predicted"/>
<sequence>MKKIILLLALAIGSFAQAQEITVNTQGNGGTINNGDTFTYTTLWSTQAESLGKIPFTVTNNTAAPINVQVRIDQIENADGSNVQMCFGVCLATIEVGEFYPGFNYTIEANETSQAGDHFANGNAGVNTTAEVKYRLTFVKMNEDGTPISDLLTFNYIYSPTAGVGDVKGLQNIGINLSNTVVKNQIDITATTAATMELFNLNGQVLKTVSVKEGSQSIEASFLSTGVYVAKFTTTSGKSSTIKLVKN</sequence>
<organism evidence="3 4">
    <name type="scientific">Flavobacterium subsaxonicum WB 4.1-42 = DSM 21790</name>
    <dbReference type="NCBI Taxonomy" id="1121898"/>
    <lineage>
        <taxon>Bacteria</taxon>
        <taxon>Pseudomonadati</taxon>
        <taxon>Bacteroidota</taxon>
        <taxon>Flavobacteriia</taxon>
        <taxon>Flavobacteriales</taxon>
        <taxon>Flavobacteriaceae</taxon>
        <taxon>Flavobacterium</taxon>
    </lineage>
</organism>
<feature type="chain" id="PRO_5001991923" description="Secretion system C-terminal sorting domain-containing protein" evidence="2">
    <location>
        <begin position="19"/>
        <end position="247"/>
    </location>
</feature>
<dbReference type="eggNOG" id="ENOG5032ZEB">
    <property type="taxonomic scope" value="Bacteria"/>
</dbReference>
<reference evidence="3 4" key="1">
    <citation type="submission" date="2013-09" db="EMBL/GenBank/DDBJ databases">
        <authorList>
            <person name="Zeng Z."/>
            <person name="Chen C."/>
        </authorList>
    </citation>
    <scope>NUCLEOTIDE SEQUENCE [LARGE SCALE GENOMIC DNA]</scope>
    <source>
        <strain evidence="3 4">WB 4.1-42</strain>
    </source>
</reference>
<comment type="caution">
    <text evidence="3">The sequence shown here is derived from an EMBL/GenBank/DDBJ whole genome shotgun (WGS) entry which is preliminary data.</text>
</comment>
<accession>A0A0A2MST5</accession>